<feature type="domain" description="EFHB C-terminal EF-hand" evidence="1">
    <location>
        <begin position="47"/>
        <end position="121"/>
    </location>
</feature>
<name>A0A026WGY2_OOCBI</name>
<reference evidence="2 3" key="1">
    <citation type="journal article" date="2014" name="Curr. Biol.">
        <title>The genome of the clonal raider ant Cerapachys biroi.</title>
        <authorList>
            <person name="Oxley P.R."/>
            <person name="Ji L."/>
            <person name="Fetter-Pruneda I."/>
            <person name="McKenzie S.K."/>
            <person name="Li C."/>
            <person name="Hu H."/>
            <person name="Zhang G."/>
            <person name="Kronauer D.J."/>
        </authorList>
    </citation>
    <scope>NUCLEOTIDE SEQUENCE [LARGE SCALE GENOMIC DNA]</scope>
</reference>
<dbReference type="STRING" id="2015173.A0A026WGY2"/>
<feature type="non-terminal residue" evidence="2">
    <location>
        <position position="1"/>
    </location>
</feature>
<accession>A0A026WGY2</accession>
<organism evidence="2 3">
    <name type="scientific">Ooceraea biroi</name>
    <name type="common">Clonal raider ant</name>
    <name type="synonym">Cerapachys biroi</name>
    <dbReference type="NCBI Taxonomy" id="2015173"/>
    <lineage>
        <taxon>Eukaryota</taxon>
        <taxon>Metazoa</taxon>
        <taxon>Ecdysozoa</taxon>
        <taxon>Arthropoda</taxon>
        <taxon>Hexapoda</taxon>
        <taxon>Insecta</taxon>
        <taxon>Pterygota</taxon>
        <taxon>Neoptera</taxon>
        <taxon>Endopterygota</taxon>
        <taxon>Hymenoptera</taxon>
        <taxon>Apocrita</taxon>
        <taxon>Aculeata</taxon>
        <taxon>Formicoidea</taxon>
        <taxon>Formicidae</taxon>
        <taxon>Dorylinae</taxon>
        <taxon>Ooceraea</taxon>
    </lineage>
</organism>
<dbReference type="Pfam" id="PF25325">
    <property type="entry name" value="EF-hand_EFHB_C"/>
    <property type="match status" value="1"/>
</dbReference>
<sequence>GVIEDYDADFIEFRGWRIAIFDLQPSCYVFKGKSRDSFKASHMLPQYALISPNIFTKYGSTHTYIDFFKIDLFLIKNKCEIYSKISFEFPEDSFDVLWQEGLQTDCTSSTFVETFRQLLASPDRGMQKCISG</sequence>
<dbReference type="AlphaFoldDB" id="A0A026WGY2"/>
<gene>
    <name evidence="2" type="ORF">X777_05569</name>
</gene>
<dbReference type="Proteomes" id="UP000053097">
    <property type="component" value="Unassembled WGS sequence"/>
</dbReference>
<keyword evidence="3" id="KW-1185">Reference proteome</keyword>
<dbReference type="EMBL" id="KK107250">
    <property type="protein sequence ID" value="EZA54339.1"/>
    <property type="molecule type" value="Genomic_DNA"/>
</dbReference>
<dbReference type="InterPro" id="IPR057428">
    <property type="entry name" value="EFHB_EF-hand_C"/>
</dbReference>
<protein>
    <recommendedName>
        <fullName evidence="1">EFHB C-terminal EF-hand domain-containing protein</fullName>
    </recommendedName>
</protein>
<proteinExistence type="predicted"/>
<evidence type="ECO:0000313" key="2">
    <source>
        <dbReference type="EMBL" id="EZA54339.1"/>
    </source>
</evidence>
<evidence type="ECO:0000259" key="1">
    <source>
        <dbReference type="Pfam" id="PF25325"/>
    </source>
</evidence>
<evidence type="ECO:0000313" key="3">
    <source>
        <dbReference type="Proteomes" id="UP000053097"/>
    </source>
</evidence>